<comment type="caution">
    <text evidence="4">The sequence shown here is derived from an EMBL/GenBank/DDBJ whole genome shotgun (WGS) entry which is preliminary data.</text>
</comment>
<dbReference type="InterPro" id="IPR006652">
    <property type="entry name" value="Kelch_1"/>
</dbReference>
<keyword evidence="3" id="KW-0732">Signal</keyword>
<proteinExistence type="predicted"/>
<dbReference type="InterPro" id="IPR011043">
    <property type="entry name" value="Gal_Oxase/kelch_b-propeller"/>
</dbReference>
<keyword evidence="5" id="KW-1185">Reference proteome</keyword>
<evidence type="ECO:0000313" key="5">
    <source>
        <dbReference type="Proteomes" id="UP001295423"/>
    </source>
</evidence>
<evidence type="ECO:0000256" key="2">
    <source>
        <dbReference type="ARBA" id="ARBA00022737"/>
    </source>
</evidence>
<sequence length="378" mass="40953">MRSLHHCIWFLFHPASSFCHGWTAEWIKLKPKQNIEPARSGHVGFTIKDEVYVFGGYAEVARNDGEVVRYPTNDLWKFDPAETTWNLVEDADLHVDDCDECNESTVAPQQRLAAAAATLDDSAFIFGGWDPQTPGTGGVILDSITEYSASKGGWMGPTLASTSLEETTSRHVAVSISDDSILLHNHRCTDHVLLFQKGSKANDYLLHRQATKGTGPSPRGLHAACKLGDDNIVVFAGAAHDQTMSNEVFVLNLNSWTWKKLDSVASSTPVSRASPCICALDDATCIVFGGATPSATMGLEGLNDLWLMKTDADKGSVSWSKLDVSESATIPPGRNAATLMPVDLPEVENGQCFLLSGGWAPFVKTHNDSFVLKVSPDS</sequence>
<evidence type="ECO:0000256" key="1">
    <source>
        <dbReference type="ARBA" id="ARBA00022441"/>
    </source>
</evidence>
<keyword evidence="2" id="KW-0677">Repeat</keyword>
<keyword evidence="1" id="KW-0880">Kelch repeat</keyword>
<gene>
    <name evidence="4" type="ORF">CYCCA115_LOCUS5323</name>
</gene>
<feature type="chain" id="PRO_5042210789" evidence="3">
    <location>
        <begin position="20"/>
        <end position="378"/>
    </location>
</feature>
<dbReference type="InterPro" id="IPR015915">
    <property type="entry name" value="Kelch-typ_b-propeller"/>
</dbReference>
<evidence type="ECO:0000313" key="4">
    <source>
        <dbReference type="EMBL" id="CAJ1936700.1"/>
    </source>
</evidence>
<accession>A0AAD2CMP7</accession>
<reference evidence="4" key="1">
    <citation type="submission" date="2023-08" db="EMBL/GenBank/DDBJ databases">
        <authorList>
            <person name="Audoor S."/>
            <person name="Bilcke G."/>
        </authorList>
    </citation>
    <scope>NUCLEOTIDE SEQUENCE</scope>
</reference>
<dbReference type="PANTHER" id="PTHR46093">
    <property type="entry name" value="ACYL-COA-BINDING DOMAIN-CONTAINING PROTEIN 5"/>
    <property type="match status" value="1"/>
</dbReference>
<feature type="signal peptide" evidence="3">
    <location>
        <begin position="1"/>
        <end position="19"/>
    </location>
</feature>
<dbReference type="Proteomes" id="UP001295423">
    <property type="component" value="Unassembled WGS sequence"/>
</dbReference>
<dbReference type="AlphaFoldDB" id="A0AAD2CMP7"/>
<evidence type="ECO:0000256" key="3">
    <source>
        <dbReference type="SAM" id="SignalP"/>
    </source>
</evidence>
<dbReference type="Gene3D" id="2.120.10.80">
    <property type="entry name" value="Kelch-type beta propeller"/>
    <property type="match status" value="2"/>
</dbReference>
<dbReference type="EMBL" id="CAKOGP040000557">
    <property type="protein sequence ID" value="CAJ1936700.1"/>
    <property type="molecule type" value="Genomic_DNA"/>
</dbReference>
<protein>
    <submittedName>
        <fullName evidence="4">Uncharacterized protein</fullName>
    </submittedName>
</protein>
<name>A0AAD2CMP7_9STRA</name>
<organism evidence="4 5">
    <name type="scientific">Cylindrotheca closterium</name>
    <dbReference type="NCBI Taxonomy" id="2856"/>
    <lineage>
        <taxon>Eukaryota</taxon>
        <taxon>Sar</taxon>
        <taxon>Stramenopiles</taxon>
        <taxon>Ochrophyta</taxon>
        <taxon>Bacillariophyta</taxon>
        <taxon>Bacillariophyceae</taxon>
        <taxon>Bacillariophycidae</taxon>
        <taxon>Bacillariales</taxon>
        <taxon>Bacillariaceae</taxon>
        <taxon>Cylindrotheca</taxon>
    </lineage>
</organism>
<dbReference type="Pfam" id="PF01344">
    <property type="entry name" value="Kelch_1"/>
    <property type="match status" value="1"/>
</dbReference>
<dbReference type="PANTHER" id="PTHR46093:SF18">
    <property type="entry name" value="FIBRONECTIN TYPE-III DOMAIN-CONTAINING PROTEIN"/>
    <property type="match status" value="1"/>
</dbReference>
<dbReference type="Pfam" id="PF24681">
    <property type="entry name" value="Kelch_KLHDC2_KLHL20_DRC7"/>
    <property type="match status" value="1"/>
</dbReference>
<dbReference type="SUPFAM" id="SSF50965">
    <property type="entry name" value="Galactose oxidase, central domain"/>
    <property type="match status" value="1"/>
</dbReference>